<reference evidence="3" key="2">
    <citation type="submission" date="2021-04" db="EMBL/GenBank/DDBJ databases">
        <authorList>
            <person name="Gilroy R."/>
        </authorList>
    </citation>
    <scope>NUCLEOTIDE SEQUENCE</scope>
    <source>
        <strain evidence="3">742</strain>
    </source>
</reference>
<evidence type="ECO:0000313" key="4">
    <source>
        <dbReference type="Proteomes" id="UP000824178"/>
    </source>
</evidence>
<evidence type="ECO:0000313" key="3">
    <source>
        <dbReference type="EMBL" id="MBU3819187.1"/>
    </source>
</evidence>
<dbReference type="SUPFAM" id="SSF52266">
    <property type="entry name" value="SGNH hydrolase"/>
    <property type="match status" value="1"/>
</dbReference>
<dbReference type="PANTHER" id="PTHR31988:SF19">
    <property type="entry name" value="9-O-ACETYL-N-ACETYLNEURAMINIC ACID DEACETYLASE-RELATED"/>
    <property type="match status" value="1"/>
</dbReference>
<dbReference type="InterPro" id="IPR052940">
    <property type="entry name" value="Carb_Esterase_6"/>
</dbReference>
<dbReference type="Proteomes" id="UP000824178">
    <property type="component" value="Unassembled WGS sequence"/>
</dbReference>
<proteinExistence type="predicted"/>
<sequence>MDLWIQDGLHGTEGEILSFLLVGQSNMAGRGDLTPENALRAPDCLMLRMGRWQLMSEPVNVDRAVMAGMGPRSGACLAAGFAASFPKEGRKVGLIPCADGGTTIAQWQPGEVLFDHAVMQAKLAARTSQLTAILWHQGESDCLAPEQLEAYPEGFLRTMEGFREQLGPLPIVVGELGCPENGFTGTPAELIREFNRRLPGLAARLPDCRVASAEGLTCRGDGLHFDTPSLRTFGRRYLDACLELLAARR</sequence>
<dbReference type="PANTHER" id="PTHR31988">
    <property type="entry name" value="ESTERASE, PUTATIVE (DUF303)-RELATED"/>
    <property type="match status" value="1"/>
</dbReference>
<gene>
    <name evidence="3" type="ORF">H9864_02255</name>
</gene>
<dbReference type="InterPro" id="IPR036514">
    <property type="entry name" value="SGNH_hydro_sf"/>
</dbReference>
<organism evidence="3 4">
    <name type="scientific">Candidatus Faecalibacterium intestinavium</name>
    <dbReference type="NCBI Taxonomy" id="2838580"/>
    <lineage>
        <taxon>Bacteria</taxon>
        <taxon>Bacillati</taxon>
        <taxon>Bacillota</taxon>
        <taxon>Clostridia</taxon>
        <taxon>Eubacteriales</taxon>
        <taxon>Oscillospiraceae</taxon>
        <taxon>Faecalibacterium</taxon>
    </lineage>
</organism>
<accession>A0A9E2NPY5</accession>
<comment type="caution">
    <text evidence="3">The sequence shown here is derived from an EMBL/GenBank/DDBJ whole genome shotgun (WGS) entry which is preliminary data.</text>
</comment>
<dbReference type="GO" id="GO:0016787">
    <property type="term" value="F:hydrolase activity"/>
    <property type="evidence" value="ECO:0007669"/>
    <property type="project" value="UniProtKB-KW"/>
</dbReference>
<evidence type="ECO:0000256" key="1">
    <source>
        <dbReference type="ARBA" id="ARBA00022801"/>
    </source>
</evidence>
<name>A0A9E2NPY5_9FIRM</name>
<dbReference type="InterPro" id="IPR005181">
    <property type="entry name" value="SASA"/>
</dbReference>
<dbReference type="AlphaFoldDB" id="A0A9E2NPY5"/>
<keyword evidence="1" id="KW-0378">Hydrolase</keyword>
<dbReference type="EMBL" id="JAHLFH010000041">
    <property type="protein sequence ID" value="MBU3819187.1"/>
    <property type="molecule type" value="Genomic_DNA"/>
</dbReference>
<dbReference type="Pfam" id="PF03629">
    <property type="entry name" value="SASA"/>
    <property type="match status" value="1"/>
</dbReference>
<dbReference type="Gene3D" id="3.40.50.1110">
    <property type="entry name" value="SGNH hydrolase"/>
    <property type="match status" value="1"/>
</dbReference>
<feature type="domain" description="Sialate O-acetylesterase" evidence="2">
    <location>
        <begin position="19"/>
        <end position="242"/>
    </location>
</feature>
<reference evidence="3" key="1">
    <citation type="journal article" date="2021" name="PeerJ">
        <title>Extensive microbial diversity within the chicken gut microbiome revealed by metagenomics and culture.</title>
        <authorList>
            <person name="Gilroy R."/>
            <person name="Ravi A."/>
            <person name="Getino M."/>
            <person name="Pursley I."/>
            <person name="Horton D.L."/>
            <person name="Alikhan N.F."/>
            <person name="Baker D."/>
            <person name="Gharbi K."/>
            <person name="Hall N."/>
            <person name="Watson M."/>
            <person name="Adriaenssens E.M."/>
            <person name="Foster-Nyarko E."/>
            <person name="Jarju S."/>
            <person name="Secka A."/>
            <person name="Antonio M."/>
            <person name="Oren A."/>
            <person name="Chaudhuri R.R."/>
            <person name="La Ragione R."/>
            <person name="Hildebrand F."/>
            <person name="Pallen M.J."/>
        </authorList>
    </citation>
    <scope>NUCLEOTIDE SEQUENCE</scope>
    <source>
        <strain evidence="3">742</strain>
    </source>
</reference>
<evidence type="ECO:0000259" key="2">
    <source>
        <dbReference type="Pfam" id="PF03629"/>
    </source>
</evidence>
<protein>
    <submittedName>
        <fullName evidence="3">Sialate O-acetylesterase</fullName>
    </submittedName>
</protein>